<name>A0A397HQ47_9GLOM</name>
<dbReference type="EMBL" id="PQFF01000290">
    <property type="protein sequence ID" value="RHZ65291.1"/>
    <property type="molecule type" value="Genomic_DNA"/>
</dbReference>
<gene>
    <name evidence="1" type="ORF">Glove_318g32</name>
</gene>
<keyword evidence="2" id="KW-1185">Reference proteome</keyword>
<comment type="caution">
    <text evidence="1">The sequence shown here is derived from an EMBL/GenBank/DDBJ whole genome shotgun (WGS) entry which is preliminary data.</text>
</comment>
<accession>A0A397HQ47</accession>
<evidence type="ECO:0000313" key="1">
    <source>
        <dbReference type="EMBL" id="RHZ65291.1"/>
    </source>
</evidence>
<evidence type="ECO:0000313" key="2">
    <source>
        <dbReference type="Proteomes" id="UP000266861"/>
    </source>
</evidence>
<protein>
    <submittedName>
        <fullName evidence="1">Uncharacterized protein</fullName>
    </submittedName>
</protein>
<reference evidence="1 2" key="1">
    <citation type="submission" date="2018-08" db="EMBL/GenBank/DDBJ databases">
        <title>Genome and evolution of the arbuscular mycorrhizal fungus Diversispora epigaea (formerly Glomus versiforme) and its bacterial endosymbionts.</title>
        <authorList>
            <person name="Sun X."/>
            <person name="Fei Z."/>
            <person name="Harrison M."/>
        </authorList>
    </citation>
    <scope>NUCLEOTIDE SEQUENCE [LARGE SCALE GENOMIC DNA]</scope>
    <source>
        <strain evidence="1 2">IT104</strain>
    </source>
</reference>
<proteinExistence type="predicted"/>
<organism evidence="1 2">
    <name type="scientific">Diversispora epigaea</name>
    <dbReference type="NCBI Taxonomy" id="1348612"/>
    <lineage>
        <taxon>Eukaryota</taxon>
        <taxon>Fungi</taxon>
        <taxon>Fungi incertae sedis</taxon>
        <taxon>Mucoromycota</taxon>
        <taxon>Glomeromycotina</taxon>
        <taxon>Glomeromycetes</taxon>
        <taxon>Diversisporales</taxon>
        <taxon>Diversisporaceae</taxon>
        <taxon>Diversispora</taxon>
    </lineage>
</organism>
<dbReference type="AlphaFoldDB" id="A0A397HQ47"/>
<dbReference type="OrthoDB" id="5948799at2759"/>
<dbReference type="Proteomes" id="UP000266861">
    <property type="component" value="Unassembled WGS sequence"/>
</dbReference>
<sequence length="154" mass="17774">MELKFFDKLSQNLMELLNESSISAHIFNIILNFELKELVNNLETHLIETKAPWLKTHFSLGCHDFASLPESALVSPLKRDDLQMEENPTLPKNLEEWTMDNFLSLLVTELPPRINEPKESFSAIISEIHSAEISTWIDRNSTTYNSVNNPYKLN</sequence>